<sequence>MIKRPTNPLFVCKSFRLASLLIIGVLIHADGALGKSTSAYASSLYQQNVTGRVTTTNGPVAGATISVQGKPSISTATDDGGNFSIEAKLGDVLVINAIGFEPHTQVVDGNTMQVSLKGSDQALEEVVVVGYGTQKRESLTGALTSVKGEELRDITTPSVENMLNAKAPGVYVAPGTGQPGSRGAVVIRGQATLSGTTSPLWVIDGVIIGTSPGDLNPDDVESMTVLKDAASTAIYGSQGANGVVVVTTKNAKSGKTTIDVSTKVGFNQLTNGNLQMMNGEELYDYYASFANANTIAFPRWNADLRNSNFDWWKVATKSGFTQNHNITLQGGTETVQSLLSIGLYDEQGAVKGYDFTRYNVRFRQTYKPFEWLTVKPSFVGARRGVEDRQYSTTAMYSNFPWDSPFDANGSLVPHRYSGWVNSASTNYLYDLQWNNSTNTNYELMGNLDFDVKITDWLTFSSVNNYRYNNYSASGYTDPRSNDGQSVSGRLTEYRTEFSRRYTSQILRANKTFGAHSLNGVLVYEFNDYTAKVLDVYGIGFIPGFQVLDVVNRPERTKGKINEWAVQSLLSNIHYDYDNRYLAQVSFRRDGASNFGDNAKYGNFFSVSAGWNINNEEWFKADWVDALKVRAAYGSVGNRPSALYPQYSLYSVSATSGYNGNPGALIDQKGNPDLTWEKTYTTGVGVDASVLNNRARLALDYYIKNTDNILYEVPITGTVGITEIWRNIGEMRNTGFELAIGADIIRNDDWLWSLDLNVGHNRNQLTQLYPTKDASGNFTVRPVIVGDGLGIAGSSQRILEPGLPVDTYYLKEWAGVNPDNGAPMWYNVQRDANGNETSRSTTSNYSEASFEKLGNAAPDIFGGFSTALRYKQIDLNAVFGYAIGGEIYNYSRQEYDADGTYTDRNQMKLMPDWSRWEKAGDNATHPVAKYNNRDGGNQASSRFIESSDFLRLRSLTIGYNFKLDRYKIRNLRVYFAGENLFVWTKYSGVDPELSIKVDDEASLGEPVEALLGSTGPSVYPATRRFMMGLNLSF</sequence>
<dbReference type="InterPro" id="IPR008969">
    <property type="entry name" value="CarboxyPept-like_regulatory"/>
</dbReference>
<gene>
    <name evidence="12" type="ORF">DI53_0717</name>
</gene>
<evidence type="ECO:0000256" key="8">
    <source>
        <dbReference type="PROSITE-ProRule" id="PRU01360"/>
    </source>
</evidence>
<reference evidence="12 13" key="2">
    <citation type="journal article" date="2015" name="PLoS ONE">
        <title>Whole-Genome Optical Mapping and Finished Genome Sequence of Sphingobacterium deserti sp. nov., a New Species Isolated from the Western Desert of China.</title>
        <authorList>
            <person name="Teng C."/>
            <person name="Zhou Z."/>
            <person name="Molnar I."/>
            <person name="Li X."/>
            <person name="Tang R."/>
            <person name="Chen M."/>
            <person name="Wang L."/>
            <person name="Su S."/>
            <person name="Zhang W."/>
            <person name="Lin M."/>
        </authorList>
    </citation>
    <scope>NUCLEOTIDE SEQUENCE [LARGE SCALE GENOMIC DNA]</scope>
    <source>
        <strain evidence="13">ACCC05744</strain>
    </source>
</reference>
<evidence type="ECO:0000259" key="11">
    <source>
        <dbReference type="Pfam" id="PF07715"/>
    </source>
</evidence>
<dbReference type="AlphaFoldDB" id="A0A0B8T587"/>
<dbReference type="InterPro" id="IPR023997">
    <property type="entry name" value="TonB-dep_OMP_SusC/RagA_CS"/>
</dbReference>
<reference evidence="13" key="1">
    <citation type="submission" date="2014-04" db="EMBL/GenBank/DDBJ databases">
        <title>Whole-Genome optical mapping and complete genome sequence of Sphingobacterium deserti sp. nov., a new spaces isolated from desert in the west of China.</title>
        <authorList>
            <person name="Teng C."/>
            <person name="Zhou Z."/>
            <person name="Li X."/>
            <person name="Chen M."/>
            <person name="Lin M."/>
            <person name="Wang L."/>
            <person name="Su S."/>
            <person name="Zhang C."/>
            <person name="Zhang W."/>
        </authorList>
    </citation>
    <scope>NUCLEOTIDE SEQUENCE [LARGE SCALE GENOMIC DNA]</scope>
    <source>
        <strain evidence="13">ACCC05744</strain>
    </source>
</reference>
<dbReference type="STRING" id="1229276.DI53_0717"/>
<evidence type="ECO:0000256" key="4">
    <source>
        <dbReference type="ARBA" id="ARBA00022692"/>
    </source>
</evidence>
<name>A0A0B8T587_9SPHI</name>
<dbReference type="InterPro" id="IPR039426">
    <property type="entry name" value="TonB-dep_rcpt-like"/>
</dbReference>
<dbReference type="OrthoDB" id="9768177at2"/>
<comment type="similarity">
    <text evidence="8 9">Belongs to the TonB-dependent receptor family.</text>
</comment>
<dbReference type="NCBIfam" id="TIGR04057">
    <property type="entry name" value="SusC_RagA_signa"/>
    <property type="match status" value="1"/>
</dbReference>
<dbReference type="SUPFAM" id="SSF56935">
    <property type="entry name" value="Porins"/>
    <property type="match status" value="1"/>
</dbReference>
<dbReference type="InterPro" id="IPR000531">
    <property type="entry name" value="Beta-barrel_TonB"/>
</dbReference>
<dbReference type="Pfam" id="PF07715">
    <property type="entry name" value="Plug"/>
    <property type="match status" value="1"/>
</dbReference>
<evidence type="ECO:0000256" key="2">
    <source>
        <dbReference type="ARBA" id="ARBA00022448"/>
    </source>
</evidence>
<dbReference type="PROSITE" id="PS52016">
    <property type="entry name" value="TONB_DEPENDENT_REC_3"/>
    <property type="match status" value="1"/>
</dbReference>
<dbReference type="InterPro" id="IPR037066">
    <property type="entry name" value="Plug_dom_sf"/>
</dbReference>
<evidence type="ECO:0000256" key="9">
    <source>
        <dbReference type="RuleBase" id="RU003357"/>
    </source>
</evidence>
<dbReference type="NCBIfam" id="TIGR04056">
    <property type="entry name" value="OMP_RagA_SusC"/>
    <property type="match status" value="1"/>
</dbReference>
<organism evidence="12 13">
    <name type="scientific">Sphingobacterium deserti</name>
    <dbReference type="NCBI Taxonomy" id="1229276"/>
    <lineage>
        <taxon>Bacteria</taxon>
        <taxon>Pseudomonadati</taxon>
        <taxon>Bacteroidota</taxon>
        <taxon>Sphingobacteriia</taxon>
        <taxon>Sphingobacteriales</taxon>
        <taxon>Sphingobacteriaceae</taxon>
        <taxon>Sphingobacterium</taxon>
    </lineage>
</organism>
<keyword evidence="2 8" id="KW-0813">Transport</keyword>
<evidence type="ECO:0000256" key="5">
    <source>
        <dbReference type="ARBA" id="ARBA00023077"/>
    </source>
</evidence>
<evidence type="ECO:0000313" key="12">
    <source>
        <dbReference type="EMBL" id="KGE15613.1"/>
    </source>
</evidence>
<evidence type="ECO:0000256" key="7">
    <source>
        <dbReference type="ARBA" id="ARBA00023237"/>
    </source>
</evidence>
<dbReference type="InterPro" id="IPR012910">
    <property type="entry name" value="Plug_dom"/>
</dbReference>
<feature type="domain" description="TonB-dependent receptor-like beta-barrel" evidence="10">
    <location>
        <begin position="390"/>
        <end position="979"/>
    </location>
</feature>
<dbReference type="GO" id="GO:0009279">
    <property type="term" value="C:cell outer membrane"/>
    <property type="evidence" value="ECO:0007669"/>
    <property type="project" value="UniProtKB-SubCell"/>
</dbReference>
<keyword evidence="5 9" id="KW-0798">TonB box</keyword>
<evidence type="ECO:0000256" key="3">
    <source>
        <dbReference type="ARBA" id="ARBA00022452"/>
    </source>
</evidence>
<protein>
    <submittedName>
        <fullName evidence="12">Putative TonB-linked outer membrane protein</fullName>
    </submittedName>
</protein>
<keyword evidence="7 8" id="KW-0998">Cell outer membrane</keyword>
<keyword evidence="4 8" id="KW-0812">Transmembrane</keyword>
<dbReference type="InterPro" id="IPR036942">
    <property type="entry name" value="Beta-barrel_TonB_sf"/>
</dbReference>
<proteinExistence type="inferred from homology"/>
<evidence type="ECO:0000256" key="6">
    <source>
        <dbReference type="ARBA" id="ARBA00023136"/>
    </source>
</evidence>
<feature type="domain" description="TonB-dependent receptor plug" evidence="11">
    <location>
        <begin position="137"/>
        <end position="243"/>
    </location>
</feature>
<accession>A0A0B8T587</accession>
<dbReference type="Pfam" id="PF00593">
    <property type="entry name" value="TonB_dep_Rec_b-barrel"/>
    <property type="match status" value="1"/>
</dbReference>
<evidence type="ECO:0000259" key="10">
    <source>
        <dbReference type="Pfam" id="PF00593"/>
    </source>
</evidence>
<dbReference type="PATRIC" id="fig|1229276.3.peg.742"/>
<comment type="subcellular location">
    <subcellularLocation>
        <location evidence="1 8">Cell outer membrane</location>
        <topology evidence="1 8">Multi-pass membrane protein</topology>
    </subcellularLocation>
</comment>
<dbReference type="Gene3D" id="2.60.40.1120">
    <property type="entry name" value="Carboxypeptidase-like, regulatory domain"/>
    <property type="match status" value="1"/>
</dbReference>
<dbReference type="SUPFAM" id="SSF49464">
    <property type="entry name" value="Carboxypeptidase regulatory domain-like"/>
    <property type="match status" value="1"/>
</dbReference>
<dbReference type="Proteomes" id="UP000031802">
    <property type="component" value="Unassembled WGS sequence"/>
</dbReference>
<dbReference type="RefSeq" id="WP_081939376.1">
    <property type="nucleotide sequence ID" value="NZ_JJMU01000010.1"/>
</dbReference>
<dbReference type="Gene3D" id="2.40.170.20">
    <property type="entry name" value="TonB-dependent receptor, beta-barrel domain"/>
    <property type="match status" value="1"/>
</dbReference>
<dbReference type="eggNOG" id="COG4771">
    <property type="taxonomic scope" value="Bacteria"/>
</dbReference>
<keyword evidence="6 8" id="KW-0472">Membrane</keyword>
<evidence type="ECO:0000256" key="1">
    <source>
        <dbReference type="ARBA" id="ARBA00004571"/>
    </source>
</evidence>
<dbReference type="EMBL" id="JJMU01000010">
    <property type="protein sequence ID" value="KGE15613.1"/>
    <property type="molecule type" value="Genomic_DNA"/>
</dbReference>
<evidence type="ECO:0000313" key="13">
    <source>
        <dbReference type="Proteomes" id="UP000031802"/>
    </source>
</evidence>
<dbReference type="Pfam" id="PF13715">
    <property type="entry name" value="CarbopepD_reg_2"/>
    <property type="match status" value="1"/>
</dbReference>
<dbReference type="Gene3D" id="2.170.130.10">
    <property type="entry name" value="TonB-dependent receptor, plug domain"/>
    <property type="match status" value="1"/>
</dbReference>
<dbReference type="InterPro" id="IPR023996">
    <property type="entry name" value="TonB-dep_OMP_SusC/RagA"/>
</dbReference>
<keyword evidence="3 8" id="KW-1134">Transmembrane beta strand</keyword>
<keyword evidence="13" id="KW-1185">Reference proteome</keyword>
<comment type="caution">
    <text evidence="12">The sequence shown here is derived from an EMBL/GenBank/DDBJ whole genome shotgun (WGS) entry which is preliminary data.</text>
</comment>